<reference evidence="3 4" key="1">
    <citation type="submission" date="2020-12" db="EMBL/GenBank/DDBJ databases">
        <title>Metabolic potential, ecology and presence of endohyphal bacteria is reflected in genomic diversity of Mucoromycotina.</title>
        <authorList>
            <person name="Muszewska A."/>
            <person name="Okrasinska A."/>
            <person name="Steczkiewicz K."/>
            <person name="Drgas O."/>
            <person name="Orlowska M."/>
            <person name="Perlinska-Lenart U."/>
            <person name="Aleksandrzak-Piekarczyk T."/>
            <person name="Szatraj K."/>
            <person name="Zielenkiewicz U."/>
            <person name="Pilsyk S."/>
            <person name="Malc E."/>
            <person name="Mieczkowski P."/>
            <person name="Kruszewska J.S."/>
            <person name="Biernat P."/>
            <person name="Pawlowska J."/>
        </authorList>
    </citation>
    <scope>NUCLEOTIDE SEQUENCE [LARGE SCALE GENOMIC DNA]</scope>
    <source>
        <strain evidence="3 4">CBS 142.35</strain>
    </source>
</reference>
<dbReference type="PROSITE" id="PS51159">
    <property type="entry name" value="CBM21"/>
    <property type="match status" value="1"/>
</dbReference>
<accession>A0A8H7SCT9</accession>
<dbReference type="AlphaFoldDB" id="A0A8H7SCT9"/>
<protein>
    <recommendedName>
        <fullName evidence="2">CBM21 domain-containing protein</fullName>
    </recommendedName>
</protein>
<dbReference type="GO" id="GO:0000164">
    <property type="term" value="C:protein phosphatase type 1 complex"/>
    <property type="evidence" value="ECO:0007669"/>
    <property type="project" value="TreeGrafter"/>
</dbReference>
<dbReference type="Pfam" id="PF03370">
    <property type="entry name" value="CBM_21"/>
    <property type="match status" value="1"/>
</dbReference>
<dbReference type="GO" id="GO:0008157">
    <property type="term" value="F:protein phosphatase 1 binding"/>
    <property type="evidence" value="ECO:0007669"/>
    <property type="project" value="TreeGrafter"/>
</dbReference>
<name>A0A8H7SCT9_9FUNG</name>
<feature type="region of interest" description="Disordered" evidence="1">
    <location>
        <begin position="450"/>
        <end position="469"/>
    </location>
</feature>
<sequence length="469" mass="53699">MSLAPSFSPPCFYTYGNNNQQQQLHQTHYHSPQPQYNHSFSAERRRRVTLLHAPKNQLSKTNHFTTITTAIPKQQLQQQEQQNINNDNKKPLSTSINRKKKVVRFYDNDKLENIRLFLKTQKPLAIREGDPALSLDLKYPNWPAKTTMSMRHLPMIRMESVQASVSQQTTLIGRCRVANLAFEKHVVVRYTTDYWQSFHETTALYREPIGSSCNTWDRFTFLIDLEEFFIRRRCRDTTTTIYLALRYTVNEKEYWDNNDGLNYQIDIIPTTLHEDDNDQEAIESTITTTTIIENNSTQSSSLATIEKEEGQALHRGNIQNKKSIKQQEQQKKHQHQQKKSITSNTASSTTLTTTTINTITTTATTTTTTTSSIPKTTINNTKKKLGHRYDFGASLSEAKKTPYDVYQFGKGPMLRFSTLTKQEEDGKDGLQSGYHDFVNKYCFYGTNYSSPGSSPSSSLSCPSSEPICG</sequence>
<proteinExistence type="predicted"/>
<dbReference type="Gene3D" id="2.60.40.2440">
    <property type="entry name" value="Carbohydrate binding type-21 domain"/>
    <property type="match status" value="1"/>
</dbReference>
<gene>
    <name evidence="3" type="ORF">INT45_006436</name>
</gene>
<evidence type="ECO:0000256" key="1">
    <source>
        <dbReference type="SAM" id="MobiDB-lite"/>
    </source>
</evidence>
<organism evidence="3 4">
    <name type="scientific">Circinella minor</name>
    <dbReference type="NCBI Taxonomy" id="1195481"/>
    <lineage>
        <taxon>Eukaryota</taxon>
        <taxon>Fungi</taxon>
        <taxon>Fungi incertae sedis</taxon>
        <taxon>Mucoromycota</taxon>
        <taxon>Mucoromycotina</taxon>
        <taxon>Mucoromycetes</taxon>
        <taxon>Mucorales</taxon>
        <taxon>Lichtheimiaceae</taxon>
        <taxon>Circinella</taxon>
    </lineage>
</organism>
<dbReference type="GO" id="GO:2001069">
    <property type="term" value="F:glycogen binding"/>
    <property type="evidence" value="ECO:0007669"/>
    <property type="project" value="TreeGrafter"/>
</dbReference>
<dbReference type="PANTHER" id="PTHR12307:SF36">
    <property type="entry name" value="GLYCOGEN-BINDING SUBUNIT 76A"/>
    <property type="match status" value="1"/>
</dbReference>
<dbReference type="Proteomes" id="UP000646827">
    <property type="component" value="Unassembled WGS sequence"/>
</dbReference>
<evidence type="ECO:0000259" key="2">
    <source>
        <dbReference type="PROSITE" id="PS51159"/>
    </source>
</evidence>
<dbReference type="PANTHER" id="PTHR12307">
    <property type="entry name" value="PROTEIN PHOSPHATASE 1 REGULATORY SUBUNIT"/>
    <property type="match status" value="1"/>
</dbReference>
<feature type="domain" description="CBM21" evidence="2">
    <location>
        <begin position="148"/>
        <end position="266"/>
    </location>
</feature>
<dbReference type="InterPro" id="IPR038175">
    <property type="entry name" value="CBM21_dom_sf"/>
</dbReference>
<dbReference type="OrthoDB" id="1881at2759"/>
<comment type="caution">
    <text evidence="3">The sequence shown here is derived from an EMBL/GenBank/DDBJ whole genome shotgun (WGS) entry which is preliminary data.</text>
</comment>
<evidence type="ECO:0000313" key="3">
    <source>
        <dbReference type="EMBL" id="KAG2227029.1"/>
    </source>
</evidence>
<keyword evidence="4" id="KW-1185">Reference proteome</keyword>
<evidence type="ECO:0000313" key="4">
    <source>
        <dbReference type="Proteomes" id="UP000646827"/>
    </source>
</evidence>
<dbReference type="EMBL" id="JAEPRB010000011">
    <property type="protein sequence ID" value="KAG2227029.1"/>
    <property type="molecule type" value="Genomic_DNA"/>
</dbReference>
<feature type="region of interest" description="Disordered" evidence="1">
    <location>
        <begin position="321"/>
        <end position="347"/>
    </location>
</feature>
<dbReference type="InterPro" id="IPR050782">
    <property type="entry name" value="PP1_regulatory_subunit_3"/>
</dbReference>
<dbReference type="InterPro" id="IPR005036">
    <property type="entry name" value="CBM21_dom"/>
</dbReference>
<dbReference type="GO" id="GO:0005979">
    <property type="term" value="P:regulation of glycogen biosynthetic process"/>
    <property type="evidence" value="ECO:0007669"/>
    <property type="project" value="TreeGrafter"/>
</dbReference>